<dbReference type="Proteomes" id="UP000236649">
    <property type="component" value="Chromosome 1"/>
</dbReference>
<accession>A0AAN1J8C9</accession>
<name>A0AAN1J8C9_9BURK</name>
<organism evidence="1 2">
    <name type="scientific">Paraburkholderia hospita</name>
    <dbReference type="NCBI Taxonomy" id="169430"/>
    <lineage>
        <taxon>Bacteria</taxon>
        <taxon>Pseudomonadati</taxon>
        <taxon>Pseudomonadota</taxon>
        <taxon>Betaproteobacteria</taxon>
        <taxon>Burkholderiales</taxon>
        <taxon>Burkholderiaceae</taxon>
        <taxon>Paraburkholderia</taxon>
    </lineage>
</organism>
<reference evidence="1 2" key="1">
    <citation type="submission" date="2018-01" db="EMBL/GenBank/DDBJ databases">
        <title>Species boundaries and ecological features among Paraburkholderia terrae DSMZ17804T, P. hospita DSMZ17164T and P. caribensis DSMZ13236T.</title>
        <authorList>
            <person name="Pratama A.A."/>
        </authorList>
    </citation>
    <scope>NUCLEOTIDE SEQUENCE [LARGE SCALE GENOMIC DNA]</scope>
    <source>
        <strain evidence="1 2">DSM 17164</strain>
    </source>
</reference>
<dbReference type="GeneID" id="55528597"/>
<dbReference type="EMBL" id="CP026105">
    <property type="protein sequence ID" value="AUT68553.1"/>
    <property type="molecule type" value="Genomic_DNA"/>
</dbReference>
<gene>
    <name evidence="1" type="ORF">C2L64_09610</name>
</gene>
<protein>
    <submittedName>
        <fullName evidence="1">Uncharacterized protein</fullName>
    </submittedName>
</protein>
<dbReference type="KEGG" id="phs:C2L64_09610"/>
<proteinExistence type="predicted"/>
<evidence type="ECO:0000313" key="1">
    <source>
        <dbReference type="EMBL" id="AUT68553.1"/>
    </source>
</evidence>
<evidence type="ECO:0000313" key="2">
    <source>
        <dbReference type="Proteomes" id="UP000236649"/>
    </source>
</evidence>
<dbReference type="AlphaFoldDB" id="A0AAN1J8C9"/>
<dbReference type="RefSeq" id="WP_090838920.1">
    <property type="nucleotide sequence ID" value="NZ_CADFGJ010000009.1"/>
</dbReference>
<sequence>MEVDPKDKEISELKRNLAIANRALKIYSEMFGELQSAVGEVLTEMDEATKGGDPVTEGDRARFEFSKKIHRTMSDTIDKLAEALRGIR</sequence>